<name>A0A9D2E5T6_9FIRM</name>
<dbReference type="PANTHER" id="PTHR23135">
    <property type="entry name" value="MUR LIGASE FAMILY MEMBER"/>
    <property type="match status" value="1"/>
</dbReference>
<dbReference type="Gene3D" id="3.40.1390.10">
    <property type="entry name" value="MurE/MurF, N-terminal domain"/>
    <property type="match status" value="1"/>
</dbReference>
<dbReference type="Pfam" id="PF08245">
    <property type="entry name" value="Mur_ligase_M"/>
    <property type="match status" value="1"/>
</dbReference>
<gene>
    <name evidence="4" type="ORF">H9813_10995</name>
</gene>
<evidence type="ECO:0000313" key="5">
    <source>
        <dbReference type="Proteomes" id="UP000824035"/>
    </source>
</evidence>
<dbReference type="PANTHER" id="PTHR23135:SF4">
    <property type="entry name" value="UDP-N-ACETYLMURAMOYL-L-ALANYL-D-GLUTAMATE--2,6-DIAMINOPIMELATE LIGASE MURE HOMOLOG, CHLOROPLASTIC"/>
    <property type="match status" value="1"/>
</dbReference>
<dbReference type="InterPro" id="IPR000713">
    <property type="entry name" value="Mur_ligase_N"/>
</dbReference>
<reference evidence="4" key="2">
    <citation type="submission" date="2021-04" db="EMBL/GenBank/DDBJ databases">
        <authorList>
            <person name="Gilroy R."/>
        </authorList>
    </citation>
    <scope>NUCLEOTIDE SEQUENCE</scope>
    <source>
        <strain evidence="4">ChiGjej4B4-18154</strain>
    </source>
</reference>
<comment type="pathway">
    <text evidence="1">Cell wall biogenesis; peptidoglycan biosynthesis.</text>
</comment>
<evidence type="ECO:0000259" key="2">
    <source>
        <dbReference type="Pfam" id="PF01225"/>
    </source>
</evidence>
<dbReference type="Proteomes" id="UP000824035">
    <property type="component" value="Unassembled WGS sequence"/>
</dbReference>
<evidence type="ECO:0000256" key="1">
    <source>
        <dbReference type="ARBA" id="ARBA00004752"/>
    </source>
</evidence>
<organism evidence="4 5">
    <name type="scientific">Candidatus Allofournierella merdipullorum</name>
    <dbReference type="NCBI Taxonomy" id="2838595"/>
    <lineage>
        <taxon>Bacteria</taxon>
        <taxon>Bacillati</taxon>
        <taxon>Bacillota</taxon>
        <taxon>Clostridia</taxon>
        <taxon>Eubacteriales</taxon>
        <taxon>Oscillospiraceae</taxon>
        <taxon>Allofournierella</taxon>
    </lineage>
</organism>
<dbReference type="Pfam" id="PF01225">
    <property type="entry name" value="Mur_ligase"/>
    <property type="match status" value="1"/>
</dbReference>
<accession>A0A9D2E5T6</accession>
<dbReference type="GO" id="GO:0005524">
    <property type="term" value="F:ATP binding"/>
    <property type="evidence" value="ECO:0007669"/>
    <property type="project" value="InterPro"/>
</dbReference>
<comment type="caution">
    <text evidence="4">The sequence shown here is derived from an EMBL/GenBank/DDBJ whole genome shotgun (WGS) entry which is preliminary data.</text>
</comment>
<dbReference type="InterPro" id="IPR013221">
    <property type="entry name" value="Mur_ligase_cen"/>
</dbReference>
<dbReference type="EMBL" id="DXBV01000115">
    <property type="protein sequence ID" value="HIZ31738.1"/>
    <property type="molecule type" value="Genomic_DNA"/>
</dbReference>
<evidence type="ECO:0000313" key="4">
    <source>
        <dbReference type="EMBL" id="HIZ31738.1"/>
    </source>
</evidence>
<dbReference type="SUPFAM" id="SSF63418">
    <property type="entry name" value="MurE/MurF N-terminal domain"/>
    <property type="match status" value="1"/>
</dbReference>
<proteinExistence type="predicted"/>
<protein>
    <submittedName>
        <fullName evidence="4">UDP-N-acetylmuramoyl-L-alanyl-D-glutamate--2, 6-diaminopimelate ligase</fullName>
    </submittedName>
</protein>
<evidence type="ECO:0000259" key="3">
    <source>
        <dbReference type="Pfam" id="PF08245"/>
    </source>
</evidence>
<dbReference type="SUPFAM" id="SSF53623">
    <property type="entry name" value="MurD-like peptide ligases, catalytic domain"/>
    <property type="match status" value="1"/>
</dbReference>
<feature type="domain" description="Mur ligase N-terminal catalytic" evidence="2">
    <location>
        <begin position="26"/>
        <end position="92"/>
    </location>
</feature>
<sequence length="151" mass="15859">MKLSQLMEGLDYLVLQGDAETEVVDVAYDSRKVQPGFAFVCVVGTNRDSHDYAEDVAAAGASVLVIQHKLDEIPAGVTVVQVENSRHALAIMSCNLFGNPAKKMTMIGVTGTKGKTTTAHMIQAVLIAAGKKCGIIGTNGTAFAGERHALA</sequence>
<dbReference type="AlphaFoldDB" id="A0A9D2E5T6"/>
<dbReference type="GO" id="GO:0016881">
    <property type="term" value="F:acid-amino acid ligase activity"/>
    <property type="evidence" value="ECO:0007669"/>
    <property type="project" value="InterPro"/>
</dbReference>
<dbReference type="InterPro" id="IPR036565">
    <property type="entry name" value="Mur-like_cat_sf"/>
</dbReference>
<reference evidence="4" key="1">
    <citation type="journal article" date="2021" name="PeerJ">
        <title>Extensive microbial diversity within the chicken gut microbiome revealed by metagenomics and culture.</title>
        <authorList>
            <person name="Gilroy R."/>
            <person name="Ravi A."/>
            <person name="Getino M."/>
            <person name="Pursley I."/>
            <person name="Horton D.L."/>
            <person name="Alikhan N.F."/>
            <person name="Baker D."/>
            <person name="Gharbi K."/>
            <person name="Hall N."/>
            <person name="Watson M."/>
            <person name="Adriaenssens E.M."/>
            <person name="Foster-Nyarko E."/>
            <person name="Jarju S."/>
            <person name="Secka A."/>
            <person name="Antonio M."/>
            <person name="Oren A."/>
            <person name="Chaudhuri R.R."/>
            <person name="La Ragione R."/>
            <person name="Hildebrand F."/>
            <person name="Pallen M.J."/>
        </authorList>
    </citation>
    <scope>NUCLEOTIDE SEQUENCE</scope>
    <source>
        <strain evidence="4">ChiGjej4B4-18154</strain>
    </source>
</reference>
<dbReference type="InterPro" id="IPR035911">
    <property type="entry name" value="MurE/MurF_N"/>
</dbReference>
<feature type="domain" description="Mur ligase central" evidence="3">
    <location>
        <begin position="109"/>
        <end position="139"/>
    </location>
</feature>
<keyword evidence="4" id="KW-0436">Ligase</keyword>
<feature type="non-terminal residue" evidence="4">
    <location>
        <position position="151"/>
    </location>
</feature>
<dbReference type="Gene3D" id="3.40.1190.10">
    <property type="entry name" value="Mur-like, catalytic domain"/>
    <property type="match status" value="1"/>
</dbReference>